<dbReference type="OrthoDB" id="1107767at2759"/>
<dbReference type="Proteomes" id="UP000230069">
    <property type="component" value="Unassembled WGS sequence"/>
</dbReference>
<dbReference type="STRING" id="218851.A0A2G5E6H5"/>
<feature type="region of interest" description="Disordered" evidence="1">
    <location>
        <begin position="104"/>
        <end position="145"/>
    </location>
</feature>
<evidence type="ECO:0000313" key="4">
    <source>
        <dbReference type="Proteomes" id="UP000230069"/>
    </source>
</evidence>
<feature type="domain" description="VQ" evidence="2">
    <location>
        <begin position="79"/>
        <end position="104"/>
    </location>
</feature>
<evidence type="ECO:0000256" key="1">
    <source>
        <dbReference type="SAM" id="MobiDB-lite"/>
    </source>
</evidence>
<dbReference type="PANTHER" id="PTHR33143">
    <property type="entry name" value="F16F4.1 PROTEIN-RELATED"/>
    <property type="match status" value="1"/>
</dbReference>
<proteinExistence type="predicted"/>
<reference evidence="3 4" key="1">
    <citation type="submission" date="2017-09" db="EMBL/GenBank/DDBJ databases">
        <title>WGS assembly of Aquilegia coerulea Goldsmith.</title>
        <authorList>
            <person name="Hodges S."/>
            <person name="Kramer E."/>
            <person name="Nordborg M."/>
            <person name="Tomkins J."/>
            <person name="Borevitz J."/>
            <person name="Derieg N."/>
            <person name="Yan J."/>
            <person name="Mihaltcheva S."/>
            <person name="Hayes R.D."/>
            <person name="Rokhsar D."/>
        </authorList>
    </citation>
    <scope>NUCLEOTIDE SEQUENCE [LARGE SCALE GENOMIC DNA]</scope>
    <source>
        <strain evidence="4">cv. Goldsmith</strain>
    </source>
</reference>
<dbReference type="Pfam" id="PF05678">
    <property type="entry name" value="VQ"/>
    <property type="match status" value="1"/>
</dbReference>
<feature type="compositionally biased region" description="Low complexity" evidence="1">
    <location>
        <begin position="36"/>
        <end position="52"/>
    </location>
</feature>
<gene>
    <name evidence="3" type="ORF">AQUCO_01100294v1</name>
</gene>
<protein>
    <recommendedName>
        <fullName evidence="2">VQ domain-containing protein</fullName>
    </recommendedName>
</protein>
<feature type="compositionally biased region" description="Polar residues" evidence="1">
    <location>
        <begin position="110"/>
        <end position="130"/>
    </location>
</feature>
<feature type="compositionally biased region" description="Polar residues" evidence="1">
    <location>
        <begin position="1"/>
        <end position="10"/>
    </location>
</feature>
<organism evidence="3 4">
    <name type="scientific">Aquilegia coerulea</name>
    <name type="common">Rocky mountain columbine</name>
    <dbReference type="NCBI Taxonomy" id="218851"/>
    <lineage>
        <taxon>Eukaryota</taxon>
        <taxon>Viridiplantae</taxon>
        <taxon>Streptophyta</taxon>
        <taxon>Embryophyta</taxon>
        <taxon>Tracheophyta</taxon>
        <taxon>Spermatophyta</taxon>
        <taxon>Magnoliopsida</taxon>
        <taxon>Ranunculales</taxon>
        <taxon>Ranunculaceae</taxon>
        <taxon>Thalictroideae</taxon>
        <taxon>Aquilegia</taxon>
    </lineage>
</organism>
<dbReference type="EMBL" id="KZ305028">
    <property type="protein sequence ID" value="PIA51368.1"/>
    <property type="molecule type" value="Genomic_DNA"/>
</dbReference>
<name>A0A2G5E6H5_AQUCA</name>
<accession>A0A2G5E6H5</accession>
<dbReference type="PANTHER" id="PTHR33143:SF76">
    <property type="entry name" value="VQ MOTIF-CONTAINING PROTEIN 8, CHLOROPLASTIC"/>
    <property type="match status" value="1"/>
</dbReference>
<feature type="region of interest" description="Disordered" evidence="1">
    <location>
        <begin position="1"/>
        <end position="68"/>
    </location>
</feature>
<dbReference type="GO" id="GO:0005634">
    <property type="term" value="C:nucleus"/>
    <property type="evidence" value="ECO:0007669"/>
    <property type="project" value="TreeGrafter"/>
</dbReference>
<evidence type="ECO:0000259" key="2">
    <source>
        <dbReference type="Pfam" id="PF05678"/>
    </source>
</evidence>
<evidence type="ECO:0000313" key="3">
    <source>
        <dbReference type="EMBL" id="PIA51368.1"/>
    </source>
</evidence>
<keyword evidence="4" id="KW-1185">Reference proteome</keyword>
<dbReference type="AlphaFoldDB" id="A0A2G5E6H5"/>
<dbReference type="InParanoid" id="A0A2G5E6H5"/>
<sequence>MSPSKFYENQQAKKDINFVNGGHLSPLKINKDSHSIQKSSSTSSSPISSSSSLNGIAAIGGKSHSPPAYQQRHPVIIYTHSPKVIHTKARDFMALVQKLTGLSHSDDETLQPQGNERVSSSKGKGNNTEVTADGDNKSSSLITNENCGGVRDVQVNSSSNSPTYDPPNPYLSDVPLFPSKSSNFFCSPQPCYSYADRLLSSANIGDTLSPSMLQVLKGYPDCCN</sequence>
<dbReference type="InterPro" id="IPR008889">
    <property type="entry name" value="VQ"/>
</dbReference>
<dbReference type="InterPro" id="IPR039607">
    <property type="entry name" value="VQ_8/17/18/20/21/25"/>
</dbReference>